<feature type="repeat" description="ANK" evidence="2">
    <location>
        <begin position="108"/>
        <end position="140"/>
    </location>
</feature>
<dbReference type="PRINTS" id="PR00633">
    <property type="entry name" value="RCCNDNSATION"/>
</dbReference>
<organism evidence="5 6">
    <name type="scientific">Chloropicon roscoffensis</name>
    <dbReference type="NCBI Taxonomy" id="1461544"/>
    <lineage>
        <taxon>Eukaryota</taxon>
        <taxon>Viridiplantae</taxon>
        <taxon>Chlorophyta</taxon>
        <taxon>Chloropicophyceae</taxon>
        <taxon>Chloropicales</taxon>
        <taxon>Chloropicaceae</taxon>
        <taxon>Chloropicon</taxon>
    </lineage>
</organism>
<dbReference type="InterPro" id="IPR036770">
    <property type="entry name" value="Ankyrin_rpt-contain_sf"/>
</dbReference>
<dbReference type="AlphaFoldDB" id="A0AAX4PJJ6"/>
<feature type="compositionally biased region" description="Polar residues" evidence="4">
    <location>
        <begin position="918"/>
        <end position="929"/>
    </location>
</feature>
<feature type="compositionally biased region" description="Polar residues" evidence="4">
    <location>
        <begin position="757"/>
        <end position="766"/>
    </location>
</feature>
<sequence>MAFDSPRTSRQELAARRQKLCDYLVDLTHSADGERARATLLSLLSSNEASTSRSCPTATNFDPKEALNTLSSFTRVTPLHVAVWRNDLETVDLLLSLGASPDVQDGESGWTSLHRACYFGHLGLVVRLLKAKAKVNLEDRKGRTAFDLLAHEVSDLLGETEGGEVFSWGLGTNYQLGTGCLFEQPLPTPVAPFGLGGEDGGSLGLALEKVCQVSAAKYHSCALTASGQLYTWGFGRGGRLGHEAFHVHSGMQAVLEPRLVRSLEKVRVVSVSAAKHHTVCLSNSGDVWSWGNNKEGRLGYSGVDTQPSPRKVGSIKAKVVCITAANKHTAVVTAGGDLLTWGSNSKGQLGYGSTEAGYNGTPRIVEAMKSGSVQMASASKNHTVVLLRSGEVWTFGHKVITPAKVAFGGRHGVEFHNDHSAIFRPEIVEIAAGASHSSAVSSLGVVFVWNSFDPELKSFELKLPDAAVSVSAGKERTCICTQLGNVYSFEGVPRPLRAPATYKNSMDIQRVPIRRASAVAVGEKHSLAVQRIFYPPVDWVRVDGNGNNNGFSDLPVRLAELDLGELDIAQMRADIESSDDDCDESDHAQRRPGQIPSLHSLCQAKIAESCVNTRVLCSLIEFSATFRAMDLKEYCEKMAVANLDVVAAVRGSLQSHISIEEIMNLEGTLPRARIMERRGKVCLDLNDSREKGNFIKFLFYRSTSNSAAMAAVDVKVKSLEDILGSGKKRRNKRNKKPVETPTKIERFVWADTEPEFPTNSFGSAGSSRERPIPEPVSEERTPPPTSSQEPTKSSSRSKPKLKKGGLSLFLQGGLDGSSHARPGPDLGGYNYSKFKVNSAEHFPSLSLDSKRKGKGNKSVSLSSIMREQHQKQEEEEARSAEKNFFGFGWSPEVLSSPDFRAIQNEQLEFYKAMKNSVEDTNGFSPSPSTGGWFIQDQDLARSAGADLKLIQEEQEESRRVAEAKKESLEQEKKKRRRRRKKKADGASSQAADGGTSTKKVENKAGEGGGKPKGKGRRRNKKEKAGKEKT</sequence>
<evidence type="ECO:0000256" key="2">
    <source>
        <dbReference type="PROSITE-ProRule" id="PRU00023"/>
    </source>
</evidence>
<evidence type="ECO:0000256" key="1">
    <source>
        <dbReference type="ARBA" id="ARBA00022737"/>
    </source>
</evidence>
<evidence type="ECO:0000313" key="5">
    <source>
        <dbReference type="EMBL" id="WZN65780.1"/>
    </source>
</evidence>
<feature type="repeat" description="RCC1" evidence="3">
    <location>
        <begin position="227"/>
        <end position="284"/>
    </location>
</feature>
<feature type="compositionally biased region" description="Basic residues" evidence="4">
    <location>
        <begin position="1011"/>
        <end position="1021"/>
    </location>
</feature>
<dbReference type="SMART" id="SM00248">
    <property type="entry name" value="ANK"/>
    <property type="match status" value="2"/>
</dbReference>
<evidence type="ECO:0000256" key="3">
    <source>
        <dbReference type="PROSITE-ProRule" id="PRU00235"/>
    </source>
</evidence>
<dbReference type="InterPro" id="IPR000408">
    <property type="entry name" value="Reg_chr_condens"/>
</dbReference>
<feature type="repeat" description="ANK" evidence="2">
    <location>
        <begin position="74"/>
        <end position="106"/>
    </location>
</feature>
<evidence type="ECO:0000256" key="4">
    <source>
        <dbReference type="SAM" id="MobiDB-lite"/>
    </source>
</evidence>
<dbReference type="Gene3D" id="2.130.10.30">
    <property type="entry name" value="Regulator of chromosome condensation 1/beta-lactamase-inhibitor protein II"/>
    <property type="match status" value="2"/>
</dbReference>
<feature type="compositionally biased region" description="Basic and acidic residues" evidence="4">
    <location>
        <begin position="736"/>
        <end position="748"/>
    </location>
</feature>
<dbReference type="Proteomes" id="UP001472866">
    <property type="component" value="Chromosome 13"/>
</dbReference>
<dbReference type="InterPro" id="IPR002110">
    <property type="entry name" value="Ankyrin_rpt"/>
</dbReference>
<feature type="compositionally biased region" description="Basic residues" evidence="4">
    <location>
        <begin position="726"/>
        <end position="735"/>
    </location>
</feature>
<dbReference type="PANTHER" id="PTHR22872:SF2">
    <property type="entry name" value="INHIBITOR OF BRUTON TYROSINE KINASE"/>
    <property type="match status" value="1"/>
</dbReference>
<dbReference type="PROSITE" id="PS50297">
    <property type="entry name" value="ANK_REP_REGION"/>
    <property type="match status" value="2"/>
</dbReference>
<dbReference type="Gene3D" id="1.25.40.20">
    <property type="entry name" value="Ankyrin repeat-containing domain"/>
    <property type="match status" value="1"/>
</dbReference>
<keyword evidence="2" id="KW-0040">ANK repeat</keyword>
<feature type="compositionally biased region" description="Basic residues" evidence="4">
    <location>
        <begin position="973"/>
        <end position="982"/>
    </location>
</feature>
<dbReference type="InterPro" id="IPR051625">
    <property type="entry name" value="Signaling_Regulatory_Domain"/>
</dbReference>
<dbReference type="Pfam" id="PF00415">
    <property type="entry name" value="RCC1"/>
    <property type="match status" value="4"/>
</dbReference>
<feature type="repeat" description="RCC1" evidence="3">
    <location>
        <begin position="163"/>
        <end position="226"/>
    </location>
</feature>
<keyword evidence="6" id="KW-1185">Reference proteome</keyword>
<feature type="region of interest" description="Disordered" evidence="4">
    <location>
        <begin position="917"/>
        <end position="937"/>
    </location>
</feature>
<feature type="compositionally biased region" description="Basic and acidic residues" evidence="4">
    <location>
        <begin position="767"/>
        <end position="781"/>
    </location>
</feature>
<dbReference type="InterPro" id="IPR009091">
    <property type="entry name" value="RCC1/BLIP-II"/>
</dbReference>
<feature type="compositionally biased region" description="Basic and acidic residues" evidence="4">
    <location>
        <begin position="866"/>
        <end position="880"/>
    </location>
</feature>
<feature type="region of interest" description="Disordered" evidence="4">
    <location>
        <begin position="953"/>
        <end position="1029"/>
    </location>
</feature>
<dbReference type="PROSITE" id="PS50088">
    <property type="entry name" value="ANK_REPEAT"/>
    <property type="match status" value="2"/>
</dbReference>
<feature type="repeat" description="RCC1" evidence="3">
    <location>
        <begin position="336"/>
        <end position="389"/>
    </location>
</feature>
<dbReference type="PROSITE" id="PS50012">
    <property type="entry name" value="RCC1_3"/>
    <property type="match status" value="4"/>
</dbReference>
<gene>
    <name evidence="5" type="ORF">HKI87_13g73420</name>
</gene>
<proteinExistence type="predicted"/>
<dbReference type="SUPFAM" id="SSF48403">
    <property type="entry name" value="Ankyrin repeat"/>
    <property type="match status" value="1"/>
</dbReference>
<keyword evidence="1" id="KW-0677">Repeat</keyword>
<dbReference type="PANTHER" id="PTHR22872">
    <property type="entry name" value="BTK-BINDING PROTEIN-RELATED"/>
    <property type="match status" value="1"/>
</dbReference>
<dbReference type="SUPFAM" id="SSF50985">
    <property type="entry name" value="RCC1/BLIP-II"/>
    <property type="match status" value="1"/>
</dbReference>
<reference evidence="5 6" key="1">
    <citation type="submission" date="2024-03" db="EMBL/GenBank/DDBJ databases">
        <title>Complete genome sequence of the green alga Chloropicon roscoffensis RCC1871.</title>
        <authorList>
            <person name="Lemieux C."/>
            <person name="Pombert J.-F."/>
            <person name="Otis C."/>
            <person name="Turmel M."/>
        </authorList>
    </citation>
    <scope>NUCLEOTIDE SEQUENCE [LARGE SCALE GENOMIC DNA]</scope>
    <source>
        <strain evidence="5 6">RCC1871</strain>
    </source>
</reference>
<accession>A0AAX4PJJ6</accession>
<protein>
    <submittedName>
        <fullName evidence="5">RCC1-like chromosome condensation regulator protein</fullName>
    </submittedName>
</protein>
<feature type="compositionally biased region" description="Basic and acidic residues" evidence="4">
    <location>
        <begin position="956"/>
        <end position="972"/>
    </location>
</feature>
<dbReference type="Pfam" id="PF12796">
    <property type="entry name" value="Ank_2"/>
    <property type="match status" value="1"/>
</dbReference>
<feature type="repeat" description="RCC1" evidence="3">
    <location>
        <begin position="285"/>
        <end position="335"/>
    </location>
</feature>
<dbReference type="EMBL" id="CP151513">
    <property type="protein sequence ID" value="WZN65780.1"/>
    <property type="molecule type" value="Genomic_DNA"/>
</dbReference>
<feature type="compositionally biased region" description="Low complexity" evidence="4">
    <location>
        <begin position="985"/>
        <end position="997"/>
    </location>
</feature>
<feature type="region of interest" description="Disordered" evidence="4">
    <location>
        <begin position="725"/>
        <end position="880"/>
    </location>
</feature>
<name>A0AAX4PJJ6_9CHLO</name>
<evidence type="ECO:0000313" key="6">
    <source>
        <dbReference type="Proteomes" id="UP001472866"/>
    </source>
</evidence>